<dbReference type="Pfam" id="PF14026">
    <property type="entry name" value="SCO4226-like"/>
    <property type="match status" value="1"/>
</dbReference>
<dbReference type="InterPro" id="IPR025336">
    <property type="entry name" value="SCO4226-like"/>
</dbReference>
<sequence length="154" mass="16592">MIGQINPYGLVPMGVPPLEEAYIRWTFVASSLCEAGALHYLNFAGPGLSVNMGHPVFKEVKMPKFIVERNIPGADKLTSADLCDIAAKSNAVVDGLGVPYVWHHTYAAGDKLYCVHEADSADDIYRHAKDGGFPADLVSEITNIFGPETANQTA</sequence>
<dbReference type="RefSeq" id="WP_367879508.1">
    <property type="nucleotide sequence ID" value="NZ_JBFNXX010000021.1"/>
</dbReference>
<dbReference type="EMBL" id="JBFNXX010000021">
    <property type="protein sequence ID" value="MEW9921810.1"/>
    <property type="molecule type" value="Genomic_DNA"/>
</dbReference>
<evidence type="ECO:0000313" key="2">
    <source>
        <dbReference type="Proteomes" id="UP001556098"/>
    </source>
</evidence>
<name>A0ABV3RS78_9RHOB</name>
<keyword evidence="2" id="KW-1185">Reference proteome</keyword>
<comment type="caution">
    <text evidence="1">The sequence shown here is derived from an EMBL/GenBank/DDBJ whole genome shotgun (WGS) entry which is preliminary data.</text>
</comment>
<accession>A0ABV3RS78</accession>
<reference evidence="1 2" key="1">
    <citation type="submission" date="2024-07" db="EMBL/GenBank/DDBJ databases">
        <title>Marimonas sp.nov., isolated from tidal-flat sediment.</title>
        <authorList>
            <person name="Jayan J.N."/>
            <person name="Lee S.S."/>
        </authorList>
    </citation>
    <scope>NUCLEOTIDE SEQUENCE [LARGE SCALE GENOMIC DNA]</scope>
    <source>
        <strain evidence="1 2">MJW-29</strain>
    </source>
</reference>
<organism evidence="1 2">
    <name type="scientific">Sulfitobacter sediminis</name>
    <dbReference type="NCBI Taxonomy" id="3234186"/>
    <lineage>
        <taxon>Bacteria</taxon>
        <taxon>Pseudomonadati</taxon>
        <taxon>Pseudomonadota</taxon>
        <taxon>Alphaproteobacteria</taxon>
        <taxon>Rhodobacterales</taxon>
        <taxon>Roseobacteraceae</taxon>
        <taxon>Sulfitobacter</taxon>
    </lineage>
</organism>
<evidence type="ECO:0000313" key="1">
    <source>
        <dbReference type="EMBL" id="MEW9921810.1"/>
    </source>
</evidence>
<dbReference type="Proteomes" id="UP001556098">
    <property type="component" value="Unassembled WGS sequence"/>
</dbReference>
<proteinExistence type="predicted"/>
<protein>
    <submittedName>
        <fullName evidence="1">DUF4242 domain-containing protein</fullName>
    </submittedName>
</protein>
<gene>
    <name evidence="1" type="ORF">AB2B41_19560</name>
</gene>